<proteinExistence type="predicted"/>
<comment type="caution">
    <text evidence="2">The sequence shown here is derived from an EMBL/GenBank/DDBJ whole genome shotgun (WGS) entry which is preliminary data.</text>
</comment>
<evidence type="ECO:0008006" key="4">
    <source>
        <dbReference type="Google" id="ProtNLM"/>
    </source>
</evidence>
<evidence type="ECO:0000313" key="2">
    <source>
        <dbReference type="EMBL" id="KAK6345652.1"/>
    </source>
</evidence>
<reference evidence="2 3" key="1">
    <citation type="submission" date="2019-10" db="EMBL/GenBank/DDBJ databases">
        <authorList>
            <person name="Palmer J.M."/>
        </authorList>
    </citation>
    <scope>NUCLEOTIDE SEQUENCE [LARGE SCALE GENOMIC DNA]</scope>
    <source>
        <strain evidence="2 3">TWF718</strain>
    </source>
</reference>
<evidence type="ECO:0000256" key="1">
    <source>
        <dbReference type="SAM" id="MobiDB-lite"/>
    </source>
</evidence>
<keyword evidence="3" id="KW-1185">Reference proteome</keyword>
<dbReference type="Proteomes" id="UP001313282">
    <property type="component" value="Unassembled WGS sequence"/>
</dbReference>
<sequence>MQFRQIYCCICGAPIFELDAEGSPWLWDLRYVISQSDLESPEESGRKVPSDVPFLTPKGSLVDTDDGILSAQVFDSSSGEYIQPRFHIPPAFTELENISYPIHEGCWKILSILLGGSDVARPGIETVSLHEKMSTFRQILENTSSHTFGWRLLWPHRYYETPSRPYQTDTWTPMPEVRYMEADPWMADDIPTLQRIASIKDQHQKSLSVPHILPLPVELSQRIYSYLDWSDIANLLLLKATVEIQIPSSYWRSLFQTRAEFGYFHLDETSKISQDLSQFQKFCIARKEQIQQPDAAKNRRRIWKICKALADQIIDISSCQIRGLDGPLNILGSFHTIPETSPPKPNLWVYSEGYLHDGLETGNHVFLGSRSIYSGELDVDFIEGLLLSYAGSGSMSFLSGITVLPSGKQLGYITPKTRLVPWAPNSVLSVMTSKYGIVDISISSTVEKPSWRPADEGSRDRRLALKYRILGDNIGPVKIQGRWDVSRMTEIRITTSQILDDQSLNSETESFLQNHAWTPDIPPSNLNINPSLYSGAPFIWAGSPRYCPLQYVLFPVSSPLTLITSWASGLRISGLTFHFKGHSPITLGETRGTPVDFLVDGEEGEEIASIHALLHKEHRDSLCGVVIEMNTKRQALFCIEELENCYSRSILTPQSSKLIGLYGASRDFRLYTYELSSIGVITHSQTDANLEAPDSFDMGDLRVENATYVAHLSRRMVKSEDCARHGNYHYLCHSLHFGRLKQFASTATLEHCYRIVFYKQDNPWPRIVGMKLYYKENFGQSESSRILGRISDGVQEPESLELPENGGVFIRRLGIFVGEQSPRPSGSRTHVNGLELHLTNSKVLFWGAAGVKRDPSPHKCLWLEPDSTLRWDYNAEFDIISFVDKEEEEEEEEEQEEEQEEEHAGGGLITTDSLG</sequence>
<dbReference type="AlphaFoldDB" id="A0AAN8NWC6"/>
<gene>
    <name evidence="2" type="ORF">TWF718_007562</name>
</gene>
<organism evidence="2 3">
    <name type="scientific">Orbilia javanica</name>
    <dbReference type="NCBI Taxonomy" id="47235"/>
    <lineage>
        <taxon>Eukaryota</taxon>
        <taxon>Fungi</taxon>
        <taxon>Dikarya</taxon>
        <taxon>Ascomycota</taxon>
        <taxon>Pezizomycotina</taxon>
        <taxon>Orbiliomycetes</taxon>
        <taxon>Orbiliales</taxon>
        <taxon>Orbiliaceae</taxon>
        <taxon>Orbilia</taxon>
    </lineage>
</organism>
<protein>
    <recommendedName>
        <fullName evidence="4">F-box domain-containing protein</fullName>
    </recommendedName>
</protein>
<evidence type="ECO:0000313" key="3">
    <source>
        <dbReference type="Proteomes" id="UP001313282"/>
    </source>
</evidence>
<accession>A0AAN8NWC6</accession>
<feature type="region of interest" description="Disordered" evidence="1">
    <location>
        <begin position="884"/>
        <end position="915"/>
    </location>
</feature>
<dbReference type="EMBL" id="JAVHNR010000004">
    <property type="protein sequence ID" value="KAK6345652.1"/>
    <property type="molecule type" value="Genomic_DNA"/>
</dbReference>
<name>A0AAN8NWC6_9PEZI</name>
<feature type="compositionally biased region" description="Acidic residues" evidence="1">
    <location>
        <begin position="885"/>
        <end position="901"/>
    </location>
</feature>